<protein>
    <recommendedName>
        <fullName evidence="2">SWR1-complex protein 5</fullName>
    </recommendedName>
</protein>
<feature type="region of interest" description="Disordered" evidence="3">
    <location>
        <begin position="1"/>
        <end position="102"/>
    </location>
</feature>
<reference evidence="5" key="1">
    <citation type="journal article" date="2023" name="Mol. Phylogenet. Evol.">
        <title>Genome-scale phylogeny and comparative genomics of the fungal order Sordariales.</title>
        <authorList>
            <person name="Hensen N."/>
            <person name="Bonometti L."/>
            <person name="Westerberg I."/>
            <person name="Brannstrom I.O."/>
            <person name="Guillou S."/>
            <person name="Cros-Aarteil S."/>
            <person name="Calhoun S."/>
            <person name="Haridas S."/>
            <person name="Kuo A."/>
            <person name="Mondo S."/>
            <person name="Pangilinan J."/>
            <person name="Riley R."/>
            <person name="LaButti K."/>
            <person name="Andreopoulos B."/>
            <person name="Lipzen A."/>
            <person name="Chen C."/>
            <person name="Yan M."/>
            <person name="Daum C."/>
            <person name="Ng V."/>
            <person name="Clum A."/>
            <person name="Steindorff A."/>
            <person name="Ohm R.A."/>
            <person name="Martin F."/>
            <person name="Silar P."/>
            <person name="Natvig D.O."/>
            <person name="Lalanne C."/>
            <person name="Gautier V."/>
            <person name="Ament-Velasquez S.L."/>
            <person name="Kruys A."/>
            <person name="Hutchinson M.I."/>
            <person name="Powell A.J."/>
            <person name="Barry K."/>
            <person name="Miller A.N."/>
            <person name="Grigoriev I.V."/>
            <person name="Debuchy R."/>
            <person name="Gladieux P."/>
            <person name="Hiltunen Thoren M."/>
            <person name="Johannesson H."/>
        </authorList>
    </citation>
    <scope>NUCLEOTIDE SEQUENCE</scope>
    <source>
        <strain evidence="5">PSN324</strain>
    </source>
</reference>
<name>A0AAV9HHI2_9PEZI</name>
<dbReference type="AlphaFoldDB" id="A0AAV9HHI2"/>
<evidence type="ECO:0000256" key="1">
    <source>
        <dbReference type="ARBA" id="ARBA00010465"/>
    </source>
</evidence>
<dbReference type="EMBL" id="MU865035">
    <property type="protein sequence ID" value="KAK4459504.1"/>
    <property type="molecule type" value="Genomic_DNA"/>
</dbReference>
<reference evidence="5" key="2">
    <citation type="submission" date="2023-06" db="EMBL/GenBank/DDBJ databases">
        <authorList>
            <consortium name="Lawrence Berkeley National Laboratory"/>
            <person name="Mondo S.J."/>
            <person name="Hensen N."/>
            <person name="Bonometti L."/>
            <person name="Westerberg I."/>
            <person name="Brannstrom I.O."/>
            <person name="Guillou S."/>
            <person name="Cros-Aarteil S."/>
            <person name="Calhoun S."/>
            <person name="Haridas S."/>
            <person name="Kuo A."/>
            <person name="Pangilinan J."/>
            <person name="Riley R."/>
            <person name="Labutti K."/>
            <person name="Andreopoulos B."/>
            <person name="Lipzen A."/>
            <person name="Chen C."/>
            <person name="Yanf M."/>
            <person name="Daum C."/>
            <person name="Ng V."/>
            <person name="Clum A."/>
            <person name="Steindorff A."/>
            <person name="Ohm R."/>
            <person name="Martin F."/>
            <person name="Silar P."/>
            <person name="Natvig D."/>
            <person name="Lalanne C."/>
            <person name="Gautier V."/>
            <person name="Ament-Velasquez S.L."/>
            <person name="Kruys A."/>
            <person name="Hutchinson M.I."/>
            <person name="Powell A.J."/>
            <person name="Barry K."/>
            <person name="Miller A.N."/>
            <person name="Grigoriev I.V."/>
            <person name="Debuchy R."/>
            <person name="Gladieux P."/>
            <person name="Thoren M.H."/>
            <person name="Johannesson H."/>
        </authorList>
    </citation>
    <scope>NUCLEOTIDE SEQUENCE</scope>
    <source>
        <strain evidence="5">PSN324</strain>
    </source>
</reference>
<comment type="caution">
    <text evidence="5">The sequence shown here is derived from an EMBL/GenBank/DDBJ whole genome shotgun (WGS) entry which is preliminary data.</text>
</comment>
<evidence type="ECO:0000313" key="5">
    <source>
        <dbReference type="EMBL" id="KAK4459504.1"/>
    </source>
</evidence>
<feature type="domain" description="BCNT-C" evidence="4">
    <location>
        <begin position="256"/>
        <end position="336"/>
    </location>
</feature>
<feature type="region of interest" description="Disordered" evidence="3">
    <location>
        <begin position="139"/>
        <end position="173"/>
    </location>
</feature>
<accession>A0AAV9HHI2</accession>
<evidence type="ECO:0000259" key="4">
    <source>
        <dbReference type="PROSITE" id="PS51279"/>
    </source>
</evidence>
<dbReference type="InterPro" id="IPR011421">
    <property type="entry name" value="BCNT-C"/>
</dbReference>
<feature type="compositionally biased region" description="Low complexity" evidence="3">
    <location>
        <begin position="142"/>
        <end position="162"/>
    </location>
</feature>
<dbReference type="InterPro" id="IPR027124">
    <property type="entry name" value="Swc5/CFDP1/2"/>
</dbReference>
<proteinExistence type="inferred from homology"/>
<dbReference type="PANTHER" id="PTHR48407">
    <property type="entry name" value="CRANIOFACIAL DEVELOPMENT PROTEIN 1"/>
    <property type="match status" value="1"/>
</dbReference>
<evidence type="ECO:0000313" key="6">
    <source>
        <dbReference type="Proteomes" id="UP001321749"/>
    </source>
</evidence>
<comment type="similarity">
    <text evidence="1">Belongs to the SWC5 family.</text>
</comment>
<dbReference type="PROSITE" id="PS51279">
    <property type="entry name" value="BCNT_C"/>
    <property type="match status" value="1"/>
</dbReference>
<gene>
    <name evidence="5" type="ORF">QBC42DRAFT_340309</name>
</gene>
<evidence type="ECO:0000256" key="3">
    <source>
        <dbReference type="SAM" id="MobiDB-lite"/>
    </source>
</evidence>
<evidence type="ECO:0000256" key="2">
    <source>
        <dbReference type="ARBA" id="ARBA00019138"/>
    </source>
</evidence>
<organism evidence="5 6">
    <name type="scientific">Cladorrhinum samala</name>
    <dbReference type="NCBI Taxonomy" id="585594"/>
    <lineage>
        <taxon>Eukaryota</taxon>
        <taxon>Fungi</taxon>
        <taxon>Dikarya</taxon>
        <taxon>Ascomycota</taxon>
        <taxon>Pezizomycotina</taxon>
        <taxon>Sordariomycetes</taxon>
        <taxon>Sordariomycetidae</taxon>
        <taxon>Sordariales</taxon>
        <taxon>Podosporaceae</taxon>
        <taxon>Cladorrhinum</taxon>
    </lineage>
</organism>
<dbReference type="Proteomes" id="UP001321749">
    <property type="component" value="Unassembled WGS sequence"/>
</dbReference>
<feature type="compositionally biased region" description="Acidic residues" evidence="3">
    <location>
        <begin position="1"/>
        <end position="40"/>
    </location>
</feature>
<sequence length="336" mass="36420">MPPEIEDPDENYVSEEDSDFAPEDAPVEEDSSASGDEGEDTTVAKTDSGDRKRPAGGDATAVEDAGFENSGDEAIIGKGKKRRKRNKDEDEGGEGGLIKTRSMRAVEKAERRINTATGPVTVDIDALWSQMTSEPIISSLQTSATATETSKPSTSSKPQAPTDATAPSSTISQSDLVRIKRTYNFAGKVHTEEKLVPRDSAEAKLYLNQNPSAETVSPDEQEKPKRVLKKAFRSAFEPMPADATGTSALRRSDLNLGISARLQAREQADGAGARKLNTVEKSRMDWAGFVDKEGIKDELELAGKSKHSFVSRQDFLARSEAAREDEARKLRMAGRA</sequence>
<dbReference type="Pfam" id="PF07572">
    <property type="entry name" value="BCNT"/>
    <property type="match status" value="1"/>
</dbReference>
<dbReference type="GO" id="GO:0000812">
    <property type="term" value="C:Swr1 complex"/>
    <property type="evidence" value="ECO:0007669"/>
    <property type="project" value="TreeGrafter"/>
</dbReference>
<keyword evidence="6" id="KW-1185">Reference proteome</keyword>
<dbReference type="PANTHER" id="PTHR48407:SF1">
    <property type="entry name" value="CRANIOFACIAL DEVELOPMENT PROTEIN 1"/>
    <property type="match status" value="1"/>
</dbReference>